<dbReference type="RefSeq" id="WP_183252614.1">
    <property type="nucleotide sequence ID" value="NZ_JACHEP010000004.1"/>
</dbReference>
<dbReference type="SMART" id="SM00283">
    <property type="entry name" value="MA"/>
    <property type="match status" value="1"/>
</dbReference>
<evidence type="ECO:0000256" key="2">
    <source>
        <dbReference type="PROSITE-ProRule" id="PRU00284"/>
    </source>
</evidence>
<dbReference type="PANTHER" id="PTHR32089">
    <property type="entry name" value="METHYL-ACCEPTING CHEMOTAXIS PROTEIN MCPB"/>
    <property type="match status" value="1"/>
</dbReference>
<evidence type="ECO:0000256" key="1">
    <source>
        <dbReference type="ARBA" id="ARBA00023224"/>
    </source>
</evidence>
<evidence type="ECO:0000259" key="3">
    <source>
        <dbReference type="PROSITE" id="PS50111"/>
    </source>
</evidence>
<dbReference type="PANTHER" id="PTHR32089:SF112">
    <property type="entry name" value="LYSOZYME-LIKE PROTEIN-RELATED"/>
    <property type="match status" value="1"/>
</dbReference>
<dbReference type="InterPro" id="IPR004089">
    <property type="entry name" value="MCPsignal_dom"/>
</dbReference>
<proteinExistence type="predicted"/>
<accession>A0A7W8IR27</accession>
<protein>
    <submittedName>
        <fullName evidence="4">Methyl-accepting chemotaxis protein</fullName>
    </submittedName>
</protein>
<dbReference type="GO" id="GO:0007165">
    <property type="term" value="P:signal transduction"/>
    <property type="evidence" value="ECO:0007669"/>
    <property type="project" value="UniProtKB-KW"/>
</dbReference>
<dbReference type="Pfam" id="PF00015">
    <property type="entry name" value="MCPsignal"/>
    <property type="match status" value="1"/>
</dbReference>
<keyword evidence="5" id="KW-1185">Reference proteome</keyword>
<organism evidence="4 5">
    <name type="scientific">Anoxybacteroides tepidamans</name>
    <dbReference type="NCBI Taxonomy" id="265948"/>
    <lineage>
        <taxon>Bacteria</taxon>
        <taxon>Bacillati</taxon>
        <taxon>Bacillota</taxon>
        <taxon>Bacilli</taxon>
        <taxon>Bacillales</taxon>
        <taxon>Anoxybacillaceae</taxon>
        <taxon>Anoxybacteroides</taxon>
    </lineage>
</organism>
<dbReference type="Proteomes" id="UP000520011">
    <property type="component" value="Unassembled WGS sequence"/>
</dbReference>
<gene>
    <name evidence="4" type="ORF">HNQ34_001237</name>
</gene>
<sequence>MIKLIRLSTYNQVKHQLLRLAVGDFSMTSSVSDVNLSLFATLKRTIRSLKTLVRIVDRSSRELHKKMEEVSSHSMIVAEQVDGITSTISEIATGVQDSAEYVQHMAERMAEIHRYLEEVRDSNSTIVHSSLHFMDGVSSGKQEISSAMEQMRLISDESAMLHEKMTKLDQALAKIVDITHFIEEISDQTQLLALNANIEAARAGEQGKGFSVVAQEISKLALQTKQATVNIDEQVLSVTNNAKDLRELIDKMQQTVGVSANTMQSAVNKYEAMESFLSNTITKMKEVDERLNSITASTSSITDSVNHTSAMIQQVAAGSEEVLASAEVQQQNIMKINESIQIATLNSLSLRSVVSQFKLPSAKELHPLQKEIDQWVECALGVRAIMVSMIDCRDMEKIKFWHKKKEAQERQLEMCFQQLERNIRSERDHHYFKELRAAWQEFDMVKNQNAKWMLEGEYEKAREALVNRGRERFKRAVDLANEWMEME</sequence>
<reference evidence="4 5" key="1">
    <citation type="submission" date="2020-08" db="EMBL/GenBank/DDBJ databases">
        <title>Genomic Encyclopedia of Type Strains, Phase IV (KMG-IV): sequencing the most valuable type-strain genomes for metagenomic binning, comparative biology and taxonomic classification.</title>
        <authorList>
            <person name="Goeker M."/>
        </authorList>
    </citation>
    <scope>NUCLEOTIDE SEQUENCE [LARGE SCALE GENOMIC DNA]</scope>
    <source>
        <strain evidence="4 5">DSM 16325</strain>
    </source>
</reference>
<dbReference type="Gene3D" id="1.10.287.950">
    <property type="entry name" value="Methyl-accepting chemotaxis protein"/>
    <property type="match status" value="1"/>
</dbReference>
<dbReference type="AlphaFoldDB" id="A0A7W8IR27"/>
<feature type="domain" description="Methyl-accepting transducer" evidence="3">
    <location>
        <begin position="73"/>
        <end position="330"/>
    </location>
</feature>
<comment type="caution">
    <text evidence="4">The sequence shown here is derived from an EMBL/GenBank/DDBJ whole genome shotgun (WGS) entry which is preliminary data.</text>
</comment>
<evidence type="ECO:0000313" key="5">
    <source>
        <dbReference type="Proteomes" id="UP000520011"/>
    </source>
</evidence>
<dbReference type="EMBL" id="JACHEP010000004">
    <property type="protein sequence ID" value="MBB5324144.1"/>
    <property type="molecule type" value="Genomic_DNA"/>
</dbReference>
<keyword evidence="1 2" id="KW-0807">Transducer</keyword>
<dbReference type="SUPFAM" id="SSF58104">
    <property type="entry name" value="Methyl-accepting chemotaxis protein (MCP) signaling domain"/>
    <property type="match status" value="1"/>
</dbReference>
<evidence type="ECO:0000313" key="4">
    <source>
        <dbReference type="EMBL" id="MBB5324144.1"/>
    </source>
</evidence>
<dbReference type="PROSITE" id="PS50111">
    <property type="entry name" value="CHEMOTAXIS_TRANSDUC_2"/>
    <property type="match status" value="1"/>
</dbReference>
<dbReference type="GO" id="GO:0016020">
    <property type="term" value="C:membrane"/>
    <property type="evidence" value="ECO:0007669"/>
    <property type="project" value="InterPro"/>
</dbReference>
<name>A0A7W8IR27_9BACL</name>